<dbReference type="SMART" id="SM00249">
    <property type="entry name" value="PHD"/>
    <property type="match status" value="1"/>
</dbReference>
<dbReference type="PROSITE" id="PS01359">
    <property type="entry name" value="ZF_PHD_1"/>
    <property type="match status" value="1"/>
</dbReference>
<dbReference type="PROSITE" id="PS50016">
    <property type="entry name" value="ZF_PHD_2"/>
    <property type="match status" value="1"/>
</dbReference>
<evidence type="ECO:0000313" key="8">
    <source>
        <dbReference type="Proteomes" id="UP000070700"/>
    </source>
</evidence>
<name>A0A132B3V1_MOLSC</name>
<dbReference type="InterPro" id="IPR013083">
    <property type="entry name" value="Znf_RING/FYVE/PHD"/>
</dbReference>
<dbReference type="InterPro" id="IPR001965">
    <property type="entry name" value="Znf_PHD"/>
</dbReference>
<keyword evidence="1" id="KW-0479">Metal-binding</keyword>
<dbReference type="OrthoDB" id="5846437at2759"/>
<evidence type="ECO:0000256" key="3">
    <source>
        <dbReference type="ARBA" id="ARBA00022833"/>
    </source>
</evidence>
<dbReference type="InterPro" id="IPR011011">
    <property type="entry name" value="Znf_FYVE_PHD"/>
</dbReference>
<dbReference type="InParanoid" id="A0A132B3V1"/>
<dbReference type="SUPFAM" id="SSF57903">
    <property type="entry name" value="FYVE/PHD zinc finger"/>
    <property type="match status" value="1"/>
</dbReference>
<dbReference type="RefSeq" id="XP_018061443.1">
    <property type="nucleotide sequence ID" value="XM_018207034.1"/>
</dbReference>
<evidence type="ECO:0000256" key="5">
    <source>
        <dbReference type="SAM" id="MobiDB-lite"/>
    </source>
</evidence>
<evidence type="ECO:0000256" key="2">
    <source>
        <dbReference type="ARBA" id="ARBA00022771"/>
    </source>
</evidence>
<keyword evidence="8" id="KW-1185">Reference proteome</keyword>
<gene>
    <name evidence="7" type="ORF">LY89DRAFT_367763</name>
</gene>
<dbReference type="Gene3D" id="3.30.40.10">
    <property type="entry name" value="Zinc/RING finger domain, C3HC4 (zinc finger)"/>
    <property type="match status" value="1"/>
</dbReference>
<reference evidence="7 8" key="1">
    <citation type="submission" date="2015-10" db="EMBL/GenBank/DDBJ databases">
        <title>Full genome of DAOMC 229536 Phialocephala scopiformis, a fungal endophyte of spruce producing the potent anti-insectan compound rugulosin.</title>
        <authorList>
            <consortium name="DOE Joint Genome Institute"/>
            <person name="Walker A.K."/>
            <person name="Frasz S.L."/>
            <person name="Seifert K.A."/>
            <person name="Miller J.D."/>
            <person name="Mondo S.J."/>
            <person name="Labutti K."/>
            <person name="Lipzen A."/>
            <person name="Dockter R."/>
            <person name="Kennedy M."/>
            <person name="Grigoriev I.V."/>
            <person name="Spatafora J.W."/>
        </authorList>
    </citation>
    <scope>NUCLEOTIDE SEQUENCE [LARGE SCALE GENOMIC DNA]</scope>
    <source>
        <strain evidence="7 8">CBS 120377</strain>
    </source>
</reference>
<dbReference type="AlphaFoldDB" id="A0A132B3V1"/>
<feature type="compositionally biased region" description="Basic and acidic residues" evidence="5">
    <location>
        <begin position="236"/>
        <end position="249"/>
    </location>
</feature>
<sequence length="423" mass="47331">MSQHSTPTRAKRGVLSQAGINNRTELAKRPISMGDCMFNLGIVENSQLHKDVVQAIRQFTGYTKTYLNARGRIAPRDVRPDGRPSLVFSSAFIEVVNTFLEACKGGTIFFPPILPHDAGWENSLVVIDGQSTRLIWSELEDEQTIRVNMALLFECLKSNGLPNALDLEEANFFKSFDTEDCFVCGSPQSNMADNALFKCHQCRCHFHQRCYAIARTPEDHEHWHCRRCTKLRDEKASRKVKDEAEDTKTPLKRRKTKKEPNGAYSIGNRSVGSPSRRSETPNRSIGTPSQSVGTPSQSVGTHRRIESLSGLSTPARVSVAPPLPLLPPHHDHLVFLVRRKIRNVFRSVDLSNVHSIDGLFNVCGATWQMNVTKLYIYLPDKDGVLEVVAGNRSSFTNALKIFPENDGKGVLVQMLLLAEGEDY</sequence>
<dbReference type="InterPro" id="IPR019786">
    <property type="entry name" value="Zinc_finger_PHD-type_CS"/>
</dbReference>
<dbReference type="Proteomes" id="UP000070700">
    <property type="component" value="Unassembled WGS sequence"/>
</dbReference>
<feature type="domain" description="PHD-type" evidence="6">
    <location>
        <begin position="178"/>
        <end position="231"/>
    </location>
</feature>
<accession>A0A132B3V1</accession>
<dbReference type="GeneID" id="28816760"/>
<dbReference type="EMBL" id="KQ947441">
    <property type="protein sequence ID" value="KUJ07088.1"/>
    <property type="molecule type" value="Genomic_DNA"/>
</dbReference>
<keyword evidence="3" id="KW-0862">Zinc</keyword>
<dbReference type="CDD" id="cd15489">
    <property type="entry name" value="PHD_SF"/>
    <property type="match status" value="1"/>
</dbReference>
<dbReference type="InterPro" id="IPR019787">
    <property type="entry name" value="Znf_PHD-finger"/>
</dbReference>
<feature type="compositionally biased region" description="Polar residues" evidence="5">
    <location>
        <begin position="267"/>
        <end position="300"/>
    </location>
</feature>
<dbReference type="KEGG" id="psco:LY89DRAFT_367763"/>
<organism evidence="7 8">
    <name type="scientific">Mollisia scopiformis</name>
    <name type="common">Conifer needle endophyte fungus</name>
    <name type="synonym">Phialocephala scopiformis</name>
    <dbReference type="NCBI Taxonomy" id="149040"/>
    <lineage>
        <taxon>Eukaryota</taxon>
        <taxon>Fungi</taxon>
        <taxon>Dikarya</taxon>
        <taxon>Ascomycota</taxon>
        <taxon>Pezizomycotina</taxon>
        <taxon>Leotiomycetes</taxon>
        <taxon>Helotiales</taxon>
        <taxon>Mollisiaceae</taxon>
        <taxon>Mollisia</taxon>
    </lineage>
</organism>
<feature type="region of interest" description="Disordered" evidence="5">
    <location>
        <begin position="236"/>
        <end position="303"/>
    </location>
</feature>
<proteinExistence type="predicted"/>
<evidence type="ECO:0000313" key="7">
    <source>
        <dbReference type="EMBL" id="KUJ07088.1"/>
    </source>
</evidence>
<evidence type="ECO:0000256" key="4">
    <source>
        <dbReference type="PROSITE-ProRule" id="PRU00146"/>
    </source>
</evidence>
<evidence type="ECO:0000259" key="6">
    <source>
        <dbReference type="PROSITE" id="PS50016"/>
    </source>
</evidence>
<protein>
    <recommendedName>
        <fullName evidence="6">PHD-type domain-containing protein</fullName>
    </recommendedName>
</protein>
<dbReference type="GO" id="GO:0008270">
    <property type="term" value="F:zinc ion binding"/>
    <property type="evidence" value="ECO:0007669"/>
    <property type="project" value="UniProtKB-KW"/>
</dbReference>
<dbReference type="STRING" id="149040.A0A132B3V1"/>
<evidence type="ECO:0000256" key="1">
    <source>
        <dbReference type="ARBA" id="ARBA00022723"/>
    </source>
</evidence>
<keyword evidence="2 4" id="KW-0863">Zinc-finger</keyword>